<protein>
    <submittedName>
        <fullName evidence="3">Sodium:proton antiporter</fullName>
    </submittedName>
</protein>
<proteinExistence type="predicted"/>
<dbReference type="InterPro" id="IPR052576">
    <property type="entry name" value="AA_Transporter-Related"/>
</dbReference>
<feature type="non-terminal residue" evidence="3">
    <location>
        <position position="78"/>
    </location>
</feature>
<dbReference type="EMBL" id="PNHK01000250">
    <property type="protein sequence ID" value="PMD04226.1"/>
    <property type="molecule type" value="Genomic_DNA"/>
</dbReference>
<feature type="transmembrane region" description="Helical" evidence="1">
    <location>
        <begin position="9"/>
        <end position="36"/>
    </location>
</feature>
<organism evidence="3 4">
    <name type="scientific">Brevibacterium paucivorans</name>
    <dbReference type="NCBI Taxonomy" id="170994"/>
    <lineage>
        <taxon>Bacteria</taxon>
        <taxon>Bacillati</taxon>
        <taxon>Actinomycetota</taxon>
        <taxon>Actinomycetes</taxon>
        <taxon>Micrococcales</taxon>
        <taxon>Brevibacteriaceae</taxon>
        <taxon>Brevibacterium</taxon>
    </lineage>
</organism>
<keyword evidence="1" id="KW-0472">Membrane</keyword>
<dbReference type="InterPro" id="IPR032813">
    <property type="entry name" value="Na_H_antiport_N"/>
</dbReference>
<evidence type="ECO:0000256" key="1">
    <source>
        <dbReference type="SAM" id="Phobius"/>
    </source>
</evidence>
<evidence type="ECO:0000259" key="2">
    <source>
        <dbReference type="Pfam" id="PF13726"/>
    </source>
</evidence>
<dbReference type="PANTHER" id="PTHR37821">
    <property type="entry name" value="AMINO ACID TRANSPORTER YUIF-RELATED"/>
    <property type="match status" value="1"/>
</dbReference>
<dbReference type="PANTHER" id="PTHR37821:SF1">
    <property type="entry name" value="AMINO ACID TRANSPORTER YUIF-RELATED"/>
    <property type="match status" value="1"/>
</dbReference>
<comment type="caution">
    <text evidence="3">The sequence shown here is derived from an EMBL/GenBank/DDBJ whole genome shotgun (WGS) entry which is preliminary data.</text>
</comment>
<feature type="domain" description="Putative Na+/H+ antiporter N-terminal" evidence="2">
    <location>
        <begin position="7"/>
        <end position="77"/>
    </location>
</feature>
<keyword evidence="1" id="KW-1133">Transmembrane helix</keyword>
<evidence type="ECO:0000313" key="3">
    <source>
        <dbReference type="EMBL" id="PMD04226.1"/>
    </source>
</evidence>
<name>A0A2N6VJD4_9MICO</name>
<dbReference type="AlphaFoldDB" id="A0A2N6VJD4"/>
<keyword evidence="1" id="KW-0812">Transmembrane</keyword>
<dbReference type="Pfam" id="PF13726">
    <property type="entry name" value="Na_H_antiport_2"/>
    <property type="match status" value="1"/>
</dbReference>
<accession>A0A2N6VJD4</accession>
<feature type="transmembrane region" description="Helical" evidence="1">
    <location>
        <begin position="56"/>
        <end position="76"/>
    </location>
</feature>
<sequence length="78" mass="7925">MTGHPINAVVFAILVMVTLCLVKVPVIIALVSSAILGGLQAGLSMEESLAGFNDNLLSGAQVGLTYVMIGALAVALSR</sequence>
<evidence type="ECO:0000313" key="4">
    <source>
        <dbReference type="Proteomes" id="UP000235598"/>
    </source>
</evidence>
<reference evidence="3 4" key="1">
    <citation type="submission" date="2017-09" db="EMBL/GenBank/DDBJ databases">
        <title>Bacterial strain isolated from the female urinary microbiota.</title>
        <authorList>
            <person name="Thomas-White K."/>
            <person name="Kumar N."/>
            <person name="Forster S."/>
            <person name="Putonti C."/>
            <person name="Lawley T."/>
            <person name="Wolfe A.J."/>
        </authorList>
    </citation>
    <scope>NUCLEOTIDE SEQUENCE [LARGE SCALE GENOMIC DNA]</scope>
    <source>
        <strain evidence="3 4">UMB1301</strain>
    </source>
</reference>
<dbReference type="Proteomes" id="UP000235598">
    <property type="component" value="Unassembled WGS sequence"/>
</dbReference>
<gene>
    <name evidence="3" type="ORF">CJ199_13280</name>
</gene>